<protein>
    <submittedName>
        <fullName evidence="1">Uncharacterized protein</fullName>
    </submittedName>
</protein>
<comment type="caution">
    <text evidence="1">The sequence shown here is derived from an EMBL/GenBank/DDBJ whole genome shotgun (WGS) entry which is preliminary data.</text>
</comment>
<name>A0A937W4P0_UNCTE</name>
<dbReference type="Proteomes" id="UP000712673">
    <property type="component" value="Unassembled WGS sequence"/>
</dbReference>
<dbReference type="AlphaFoldDB" id="A0A937W4P0"/>
<evidence type="ECO:0000313" key="2">
    <source>
        <dbReference type="Proteomes" id="UP000712673"/>
    </source>
</evidence>
<proteinExistence type="predicted"/>
<reference evidence="1" key="1">
    <citation type="submission" date="2019-03" db="EMBL/GenBank/DDBJ databases">
        <title>Lake Tanganyika Metagenome-Assembled Genomes (MAGs).</title>
        <authorList>
            <person name="Tran P."/>
        </authorList>
    </citation>
    <scope>NUCLEOTIDE SEQUENCE</scope>
    <source>
        <strain evidence="1">K_DeepCast_65m_m2_066</strain>
    </source>
</reference>
<organism evidence="1 2">
    <name type="scientific">Tectimicrobiota bacterium</name>
    <dbReference type="NCBI Taxonomy" id="2528274"/>
    <lineage>
        <taxon>Bacteria</taxon>
        <taxon>Pseudomonadati</taxon>
        <taxon>Nitrospinota/Tectimicrobiota group</taxon>
        <taxon>Candidatus Tectimicrobiota</taxon>
    </lineage>
</organism>
<accession>A0A937W4P0</accession>
<evidence type="ECO:0000313" key="1">
    <source>
        <dbReference type="EMBL" id="MBM3225145.1"/>
    </source>
</evidence>
<dbReference type="EMBL" id="VGLS01000494">
    <property type="protein sequence ID" value="MBM3225145.1"/>
    <property type="molecule type" value="Genomic_DNA"/>
</dbReference>
<sequence length="214" mass="23929">MAYSDFTFDELITRFRLQIREERDYFMACAPAPISDLLRQTLQENVPLALDISTEKARSEFIIAPVLCEVRRQLHYRVSLFSGVEFTVNPEQGLCGVCDFLLSLSPLQLTIQAPVIMVVEAKNENMQRGLSQCIAEMVAAQQFNQTRENGHQEMYGVVTSGSAWKFLRLSQTLVIVDPTEYYIPAVEQIVGILLAMVHMAAGQQPGLPLAEASA</sequence>
<gene>
    <name evidence="1" type="ORF">FJZ47_15270</name>
</gene>